<evidence type="ECO:0000313" key="1">
    <source>
        <dbReference type="EMBL" id="GFD18578.1"/>
    </source>
</evidence>
<dbReference type="EMBL" id="BKCJ011308387">
    <property type="protein sequence ID" value="GFD18578.1"/>
    <property type="molecule type" value="Genomic_DNA"/>
</dbReference>
<protein>
    <submittedName>
        <fullName evidence="1">Uncharacterized protein</fullName>
    </submittedName>
</protein>
<sequence>VESSGDKESLDEDASKQGRIDAIDVDEEITLVNVQDEVVSNDADKEVFDVDVLDGEEMFVAEHKVAAKGVNDKVNVVKQRS</sequence>
<name>A0A699UBK6_TANCI</name>
<accession>A0A699UBK6</accession>
<dbReference type="AlphaFoldDB" id="A0A699UBK6"/>
<comment type="caution">
    <text evidence="1">The sequence shown here is derived from an EMBL/GenBank/DDBJ whole genome shotgun (WGS) entry which is preliminary data.</text>
</comment>
<gene>
    <name evidence="1" type="ORF">Tci_890547</name>
</gene>
<organism evidence="1">
    <name type="scientific">Tanacetum cinerariifolium</name>
    <name type="common">Dalmatian daisy</name>
    <name type="synonym">Chrysanthemum cinerariifolium</name>
    <dbReference type="NCBI Taxonomy" id="118510"/>
    <lineage>
        <taxon>Eukaryota</taxon>
        <taxon>Viridiplantae</taxon>
        <taxon>Streptophyta</taxon>
        <taxon>Embryophyta</taxon>
        <taxon>Tracheophyta</taxon>
        <taxon>Spermatophyta</taxon>
        <taxon>Magnoliopsida</taxon>
        <taxon>eudicotyledons</taxon>
        <taxon>Gunneridae</taxon>
        <taxon>Pentapetalae</taxon>
        <taxon>asterids</taxon>
        <taxon>campanulids</taxon>
        <taxon>Asterales</taxon>
        <taxon>Asteraceae</taxon>
        <taxon>Asteroideae</taxon>
        <taxon>Anthemideae</taxon>
        <taxon>Anthemidinae</taxon>
        <taxon>Tanacetum</taxon>
    </lineage>
</organism>
<reference evidence="1" key="1">
    <citation type="journal article" date="2019" name="Sci. Rep.">
        <title>Draft genome of Tanacetum cinerariifolium, the natural source of mosquito coil.</title>
        <authorList>
            <person name="Yamashiro T."/>
            <person name="Shiraishi A."/>
            <person name="Satake H."/>
            <person name="Nakayama K."/>
        </authorList>
    </citation>
    <scope>NUCLEOTIDE SEQUENCE</scope>
</reference>
<proteinExistence type="predicted"/>
<feature type="non-terminal residue" evidence="1">
    <location>
        <position position="1"/>
    </location>
</feature>